<evidence type="ECO:0000313" key="1">
    <source>
        <dbReference type="EMBL" id="RNA01746.1"/>
    </source>
</evidence>
<comment type="caution">
    <text evidence="1">The sequence shown here is derived from an EMBL/GenBank/DDBJ whole genome shotgun (WGS) entry which is preliminary data.</text>
</comment>
<evidence type="ECO:0000313" key="2">
    <source>
        <dbReference type="Proteomes" id="UP000276133"/>
    </source>
</evidence>
<protein>
    <submittedName>
        <fullName evidence="1">Uncharacterized protein</fullName>
    </submittedName>
</protein>
<keyword evidence="2" id="KW-1185">Reference proteome</keyword>
<accession>A0A3M7PRK7</accession>
<dbReference type="AlphaFoldDB" id="A0A3M7PRK7"/>
<sequence>MINQRFRLKYAVKSFKNHLTNFSRFDSTVNTKKQKQKKHPLIVFKNKTLEIKNFHEEKISLQYMRIINLKI</sequence>
<proteinExistence type="predicted"/>
<organism evidence="1 2">
    <name type="scientific">Brachionus plicatilis</name>
    <name type="common">Marine rotifer</name>
    <name type="synonym">Brachionus muelleri</name>
    <dbReference type="NCBI Taxonomy" id="10195"/>
    <lineage>
        <taxon>Eukaryota</taxon>
        <taxon>Metazoa</taxon>
        <taxon>Spiralia</taxon>
        <taxon>Gnathifera</taxon>
        <taxon>Rotifera</taxon>
        <taxon>Eurotatoria</taxon>
        <taxon>Monogononta</taxon>
        <taxon>Pseudotrocha</taxon>
        <taxon>Ploima</taxon>
        <taxon>Brachionidae</taxon>
        <taxon>Brachionus</taxon>
    </lineage>
</organism>
<dbReference type="EMBL" id="REGN01009186">
    <property type="protein sequence ID" value="RNA01746.1"/>
    <property type="molecule type" value="Genomic_DNA"/>
</dbReference>
<name>A0A3M7PRK7_BRAPC</name>
<reference evidence="1 2" key="1">
    <citation type="journal article" date="2018" name="Sci. Rep.">
        <title>Genomic signatures of local adaptation to the degree of environmental predictability in rotifers.</title>
        <authorList>
            <person name="Franch-Gras L."/>
            <person name="Hahn C."/>
            <person name="Garcia-Roger E.M."/>
            <person name="Carmona M.J."/>
            <person name="Serra M."/>
            <person name="Gomez A."/>
        </authorList>
    </citation>
    <scope>NUCLEOTIDE SEQUENCE [LARGE SCALE GENOMIC DNA]</scope>
    <source>
        <strain evidence="1">HYR1</strain>
    </source>
</reference>
<gene>
    <name evidence="1" type="ORF">BpHYR1_048709</name>
</gene>
<dbReference type="Proteomes" id="UP000276133">
    <property type="component" value="Unassembled WGS sequence"/>
</dbReference>